<dbReference type="InterPro" id="IPR011457">
    <property type="entry name" value="DUF1563"/>
</dbReference>
<dbReference type="Proteomes" id="UP000012112">
    <property type="component" value="Unassembled WGS sequence"/>
</dbReference>
<dbReference type="Pfam" id="PF07599">
    <property type="entry name" value="DUF1563"/>
    <property type="match status" value="1"/>
</dbReference>
<gene>
    <name evidence="1" type="ORF">LEP1GSC172_3346</name>
</gene>
<evidence type="ECO:0000313" key="2">
    <source>
        <dbReference type="Proteomes" id="UP000012112"/>
    </source>
</evidence>
<organism evidence="1 2">
    <name type="scientific">Leptospira noguchii</name>
    <dbReference type="NCBI Taxonomy" id="28182"/>
    <lineage>
        <taxon>Bacteria</taxon>
        <taxon>Pseudomonadati</taxon>
        <taxon>Spirochaetota</taxon>
        <taxon>Spirochaetia</taxon>
        <taxon>Leptospirales</taxon>
        <taxon>Leptospiraceae</taxon>
        <taxon>Leptospira</taxon>
    </lineage>
</organism>
<accession>M6VHL7</accession>
<name>M6VHL7_9LEPT</name>
<reference evidence="1 2" key="1">
    <citation type="submission" date="2013-01" db="EMBL/GenBank/DDBJ databases">
        <authorList>
            <person name="Harkins D.M."/>
            <person name="Durkin A.S."/>
            <person name="Brinkac L.M."/>
            <person name="Haft D.H."/>
            <person name="Selengut J.D."/>
            <person name="Sanka R."/>
            <person name="DePew J."/>
            <person name="Purushe J."/>
            <person name="Matthias M.A."/>
            <person name="Vinetz J.M."/>
            <person name="Sutton G.G."/>
            <person name="Nierman W.C."/>
            <person name="Fouts D.E."/>
        </authorList>
    </citation>
    <scope>NUCLEOTIDE SEQUENCE [LARGE SCALE GENOMIC DNA]</scope>
    <source>
        <strain evidence="1 2">HAI1536</strain>
    </source>
</reference>
<dbReference type="EMBL" id="AKWD02000054">
    <property type="protein sequence ID" value="EMO52639.1"/>
    <property type="molecule type" value="Genomic_DNA"/>
</dbReference>
<protein>
    <submittedName>
        <fullName evidence="1">PF07599 family protein</fullName>
    </submittedName>
</protein>
<comment type="caution">
    <text evidence="1">The sequence shown here is derived from an EMBL/GenBank/DDBJ whole genome shotgun (WGS) entry which is preliminary data.</text>
</comment>
<dbReference type="AlphaFoldDB" id="M6VHL7"/>
<proteinExistence type="predicted"/>
<evidence type="ECO:0000313" key="1">
    <source>
        <dbReference type="EMBL" id="EMO52639.1"/>
    </source>
</evidence>
<sequence length="73" mass="8746">MLSLENSAIEFFKTRFLLITLKNQYSSYIKHTFLDSIQKISNTYRNQSIPIFQFVFSQVFTKNYRINHLIFGT</sequence>